<evidence type="ECO:0000313" key="5">
    <source>
        <dbReference type="EMBL" id="GAA0725417.1"/>
    </source>
</evidence>
<gene>
    <name evidence="5" type="ORF">GCM10008905_20720</name>
</gene>
<name>A0ABN1J0U2_9CLOT</name>
<evidence type="ECO:0000313" key="6">
    <source>
        <dbReference type="Proteomes" id="UP001500339"/>
    </source>
</evidence>
<evidence type="ECO:0000256" key="2">
    <source>
        <dbReference type="ARBA" id="ARBA00022840"/>
    </source>
</evidence>
<accession>A0ABN1J0U2</accession>
<evidence type="ECO:0000256" key="1">
    <source>
        <dbReference type="ARBA" id="ARBA00022741"/>
    </source>
</evidence>
<proteinExistence type="predicted"/>
<comment type="caution">
    <text evidence="5">The sequence shown here is derived from an EMBL/GenBank/DDBJ whole genome shotgun (WGS) entry which is preliminary data.</text>
</comment>
<keyword evidence="6" id="KW-1185">Reference proteome</keyword>
<evidence type="ECO:0000256" key="3">
    <source>
        <dbReference type="PROSITE-ProRule" id="PRU00492"/>
    </source>
</evidence>
<dbReference type="Proteomes" id="UP001500339">
    <property type="component" value="Unassembled WGS sequence"/>
</dbReference>
<protein>
    <recommendedName>
        <fullName evidence="4">ATP-cone domain-containing protein</fullName>
    </recommendedName>
</protein>
<dbReference type="Pfam" id="PF03477">
    <property type="entry name" value="ATP-cone"/>
    <property type="match status" value="1"/>
</dbReference>
<keyword evidence="2 3" id="KW-0067">ATP-binding</keyword>
<dbReference type="InterPro" id="IPR005144">
    <property type="entry name" value="ATP-cone_dom"/>
</dbReference>
<dbReference type="EMBL" id="BAAACF010000001">
    <property type="protein sequence ID" value="GAA0725417.1"/>
    <property type="molecule type" value="Genomic_DNA"/>
</dbReference>
<dbReference type="RefSeq" id="WP_343769383.1">
    <property type="nucleotide sequence ID" value="NZ_BAAACF010000001.1"/>
</dbReference>
<feature type="domain" description="ATP-cone" evidence="4">
    <location>
        <begin position="1"/>
        <end position="88"/>
    </location>
</feature>
<dbReference type="PROSITE" id="PS51161">
    <property type="entry name" value="ATP_CONE"/>
    <property type="match status" value="1"/>
</dbReference>
<organism evidence="5 6">
    <name type="scientific">Clostridium malenominatum</name>
    <dbReference type="NCBI Taxonomy" id="1539"/>
    <lineage>
        <taxon>Bacteria</taxon>
        <taxon>Bacillati</taxon>
        <taxon>Bacillota</taxon>
        <taxon>Clostridia</taxon>
        <taxon>Eubacteriales</taxon>
        <taxon>Clostridiaceae</taxon>
        <taxon>Clostridium</taxon>
    </lineage>
</organism>
<evidence type="ECO:0000259" key="4">
    <source>
        <dbReference type="PROSITE" id="PS51161"/>
    </source>
</evidence>
<reference evidence="5 6" key="1">
    <citation type="journal article" date="2019" name="Int. J. Syst. Evol. Microbiol.">
        <title>The Global Catalogue of Microorganisms (GCM) 10K type strain sequencing project: providing services to taxonomists for standard genome sequencing and annotation.</title>
        <authorList>
            <consortium name="The Broad Institute Genomics Platform"/>
            <consortium name="The Broad Institute Genome Sequencing Center for Infectious Disease"/>
            <person name="Wu L."/>
            <person name="Ma J."/>
        </authorList>
    </citation>
    <scope>NUCLEOTIDE SEQUENCE [LARGE SCALE GENOMIC DNA]</scope>
    <source>
        <strain evidence="5 6">JCM 1405</strain>
    </source>
</reference>
<sequence>MKVIKRDRRTEDFDIDKIKITLIRAAEEGNVPFNNSDIDTLLKLIKKKIVSDFNGMIYTREVKNIILEELRKLGFDSVANLYENYIKQ</sequence>
<keyword evidence="1 3" id="KW-0547">Nucleotide-binding</keyword>